<evidence type="ECO:0000256" key="3">
    <source>
        <dbReference type="ARBA" id="ARBA00022438"/>
    </source>
</evidence>
<organism evidence="11 12">
    <name type="scientific">Fusibacter ferrireducens</name>
    <dbReference type="NCBI Taxonomy" id="2785058"/>
    <lineage>
        <taxon>Bacteria</taxon>
        <taxon>Bacillati</taxon>
        <taxon>Bacillota</taxon>
        <taxon>Clostridia</taxon>
        <taxon>Eubacteriales</taxon>
        <taxon>Eubacteriales Family XII. Incertae Sedis</taxon>
        <taxon>Fusibacter</taxon>
    </lineage>
</organism>
<evidence type="ECO:0000313" key="12">
    <source>
        <dbReference type="Proteomes" id="UP000614200"/>
    </source>
</evidence>
<dbReference type="PANTHER" id="PTHR42994:SF1">
    <property type="entry name" value="PEPTIDASE T"/>
    <property type="match status" value="1"/>
</dbReference>
<comment type="caution">
    <text evidence="11">The sequence shown here is derived from an EMBL/GenBank/DDBJ whole genome shotgun (WGS) entry which is preliminary data.</text>
</comment>
<dbReference type="SUPFAM" id="SSF53187">
    <property type="entry name" value="Zn-dependent exopeptidases"/>
    <property type="match status" value="1"/>
</dbReference>
<keyword evidence="4 9" id="KW-0645">Protease</keyword>
<dbReference type="PANTHER" id="PTHR42994">
    <property type="entry name" value="PEPTIDASE T"/>
    <property type="match status" value="1"/>
</dbReference>
<comment type="catalytic activity">
    <reaction evidence="1 9">
        <text>Release of the N-terminal residue from a tripeptide.</text>
        <dbReference type="EC" id="3.4.11.4"/>
    </reaction>
</comment>
<keyword evidence="5 9" id="KW-0479">Metal-binding</keyword>
<evidence type="ECO:0000256" key="2">
    <source>
        <dbReference type="ARBA" id="ARBA00009692"/>
    </source>
</evidence>
<accession>A0ABR9ZQQ4</accession>
<dbReference type="Proteomes" id="UP000614200">
    <property type="component" value="Unassembled WGS sequence"/>
</dbReference>
<proteinExistence type="inferred from homology"/>
<feature type="binding site" evidence="9">
    <location>
        <position position="142"/>
    </location>
    <ligand>
        <name>Zn(2+)</name>
        <dbReference type="ChEBI" id="CHEBI:29105"/>
        <label>1</label>
    </ligand>
</feature>
<dbReference type="SUPFAM" id="SSF55031">
    <property type="entry name" value="Bacterial exopeptidase dimerisation domain"/>
    <property type="match status" value="1"/>
</dbReference>
<feature type="binding site" evidence="9">
    <location>
        <position position="142"/>
    </location>
    <ligand>
        <name>Zn(2+)</name>
        <dbReference type="ChEBI" id="CHEBI:29105"/>
        <label>2</label>
    </ligand>
</feature>
<feature type="binding site" evidence="9">
    <location>
        <position position="381"/>
    </location>
    <ligand>
        <name>Zn(2+)</name>
        <dbReference type="ChEBI" id="CHEBI:29105"/>
        <label>2</label>
    </ligand>
</feature>
<dbReference type="CDD" id="cd03892">
    <property type="entry name" value="M20_peptT"/>
    <property type="match status" value="1"/>
</dbReference>
<dbReference type="HAMAP" id="MF_00550">
    <property type="entry name" value="Aminopeptidase_M20"/>
    <property type="match status" value="1"/>
</dbReference>
<feature type="binding site" evidence="9">
    <location>
        <position position="79"/>
    </location>
    <ligand>
        <name>Zn(2+)</name>
        <dbReference type="ChEBI" id="CHEBI:29105"/>
        <label>1</label>
    </ligand>
</feature>
<evidence type="ECO:0000313" key="11">
    <source>
        <dbReference type="EMBL" id="MBF4692797.1"/>
    </source>
</evidence>
<dbReference type="PIRSF" id="PIRSF037215">
    <property type="entry name" value="Peptidase_M20B"/>
    <property type="match status" value="1"/>
</dbReference>
<dbReference type="Pfam" id="PF01546">
    <property type="entry name" value="Peptidase_M20"/>
    <property type="match status" value="1"/>
</dbReference>
<evidence type="ECO:0000256" key="9">
    <source>
        <dbReference type="HAMAP-Rule" id="MF_00550"/>
    </source>
</evidence>
<dbReference type="PROSITE" id="PS00759">
    <property type="entry name" value="ARGE_DAPE_CPG2_2"/>
    <property type="match status" value="1"/>
</dbReference>
<keyword evidence="7 9" id="KW-0862">Zinc</keyword>
<evidence type="ECO:0000256" key="5">
    <source>
        <dbReference type="ARBA" id="ARBA00022723"/>
    </source>
</evidence>
<evidence type="ECO:0000256" key="1">
    <source>
        <dbReference type="ARBA" id="ARBA00000870"/>
    </source>
</evidence>
<dbReference type="RefSeq" id="WP_194701033.1">
    <property type="nucleotide sequence ID" value="NZ_JADKNH010000003.1"/>
</dbReference>
<gene>
    <name evidence="9 11" type="primary">pepT</name>
    <name evidence="11" type="ORF">ISU02_06685</name>
</gene>
<reference evidence="11 12" key="1">
    <citation type="submission" date="2020-11" db="EMBL/GenBank/DDBJ databases">
        <title>Fusibacter basophilias sp. nov.</title>
        <authorList>
            <person name="Qiu D."/>
        </authorList>
    </citation>
    <scope>NUCLEOTIDE SEQUENCE [LARGE SCALE GENOMIC DNA]</scope>
    <source>
        <strain evidence="11 12">Q10-2</strain>
    </source>
</reference>
<comment type="function">
    <text evidence="9">Cleaves the N-terminal amino acid of tripeptides.</text>
</comment>
<evidence type="ECO:0000256" key="6">
    <source>
        <dbReference type="ARBA" id="ARBA00022801"/>
    </source>
</evidence>
<dbReference type="InterPro" id="IPR011650">
    <property type="entry name" value="Peptidase_M20_dimer"/>
</dbReference>
<dbReference type="EC" id="3.4.11.4" evidence="9"/>
<feature type="active site" evidence="9">
    <location>
        <position position="81"/>
    </location>
</feature>
<evidence type="ECO:0000256" key="8">
    <source>
        <dbReference type="ARBA" id="ARBA00023049"/>
    </source>
</evidence>
<sequence length="413" mass="46003">MTKVHERFLKYVSVDTKSDPDSKSCPSTDKQKKLGAFLVSEMKAMGISDVEMDENGYVYGQIPSNSPNDKAPSLALIAHMDTSPDLSGTNVKPQIIEAYDGGTIVLNETLDIKMSPDEFDHLAHYKGQDLIVTDGTTLLGADDKAGIAEILTLCEFLLEHDGVLHGPLKIAFTPDEEVGRGADLLNLEKLKADFGYTVDGGELGELEFENFNAASAKVIIHGTNIHPGSAKGKMVNSILIAMEFNQMLPAFDVPSFTENYEGFNHLNDFHGSVEETQMLYIIRDHDFKKFDEKKTLFMNVTHFLNQKYGGDIVETQIVDSYFNMREKIIPHFHLIETVKKAMENCEVTPLIVPIRGGTDGARLSYMGLPCPNICTGGHNFHGRYEYISIQSMEKTVDILTEIVKLYEQYSLEV</sequence>
<name>A0ABR9ZQQ4_9FIRM</name>
<dbReference type="NCBIfam" id="TIGR01882">
    <property type="entry name" value="peptidase-T"/>
    <property type="match status" value="1"/>
</dbReference>
<dbReference type="PROSITE" id="PS00758">
    <property type="entry name" value="ARGE_DAPE_CPG2_1"/>
    <property type="match status" value="1"/>
</dbReference>
<keyword evidence="12" id="KW-1185">Reference proteome</keyword>
<dbReference type="EMBL" id="JADKNH010000003">
    <property type="protein sequence ID" value="MBF4692797.1"/>
    <property type="molecule type" value="Genomic_DNA"/>
</dbReference>
<keyword evidence="8 9" id="KW-0482">Metalloprotease</keyword>
<dbReference type="NCBIfam" id="NF003976">
    <property type="entry name" value="PRK05469.1"/>
    <property type="match status" value="1"/>
</dbReference>
<feature type="binding site" evidence="9">
    <location>
        <position position="177"/>
    </location>
    <ligand>
        <name>Zn(2+)</name>
        <dbReference type="ChEBI" id="CHEBI:29105"/>
        <label>2</label>
    </ligand>
</feature>
<dbReference type="Gene3D" id="3.30.70.360">
    <property type="match status" value="1"/>
</dbReference>
<dbReference type="InterPro" id="IPR010161">
    <property type="entry name" value="Peptidase_M20B"/>
</dbReference>
<dbReference type="GO" id="GO:0045148">
    <property type="term" value="F:tripeptide aminopeptidase activity"/>
    <property type="evidence" value="ECO:0007669"/>
    <property type="project" value="UniProtKB-EC"/>
</dbReference>
<dbReference type="Pfam" id="PF07687">
    <property type="entry name" value="M20_dimer"/>
    <property type="match status" value="1"/>
</dbReference>
<dbReference type="Gene3D" id="3.40.630.10">
    <property type="entry name" value="Zn peptidases"/>
    <property type="match status" value="1"/>
</dbReference>
<comment type="similarity">
    <text evidence="2 9">Belongs to the peptidase M20B family.</text>
</comment>
<feature type="active site" description="Proton acceptor" evidence="9">
    <location>
        <position position="176"/>
    </location>
</feature>
<keyword evidence="9" id="KW-0963">Cytoplasm</keyword>
<evidence type="ECO:0000256" key="7">
    <source>
        <dbReference type="ARBA" id="ARBA00022833"/>
    </source>
</evidence>
<feature type="binding site" evidence="9">
    <location>
        <position position="199"/>
    </location>
    <ligand>
        <name>Zn(2+)</name>
        <dbReference type="ChEBI" id="CHEBI:29105"/>
        <label>1</label>
    </ligand>
</feature>
<feature type="domain" description="Peptidase M20 dimerisation" evidence="10">
    <location>
        <begin position="209"/>
        <end position="308"/>
    </location>
</feature>
<comment type="cofactor">
    <cofactor evidence="9">
        <name>Zn(2+)</name>
        <dbReference type="ChEBI" id="CHEBI:29105"/>
    </cofactor>
    <text evidence="9">Binds 2 Zn(2+) ions per subunit.</text>
</comment>
<evidence type="ECO:0000256" key="4">
    <source>
        <dbReference type="ARBA" id="ARBA00022670"/>
    </source>
</evidence>
<protein>
    <recommendedName>
        <fullName evidence="9">Peptidase T</fullName>
        <ecNumber evidence="9">3.4.11.4</ecNumber>
    </recommendedName>
    <alternativeName>
        <fullName evidence="9">Aminotripeptidase</fullName>
        <shortName evidence="9">Tripeptidase</shortName>
    </alternativeName>
    <alternativeName>
        <fullName evidence="9">Tripeptide aminopeptidase</fullName>
    </alternativeName>
</protein>
<comment type="subcellular location">
    <subcellularLocation>
        <location evidence="9">Cytoplasm</location>
    </subcellularLocation>
</comment>
<keyword evidence="3 9" id="KW-0031">Aminopeptidase</keyword>
<evidence type="ECO:0000259" key="10">
    <source>
        <dbReference type="Pfam" id="PF07687"/>
    </source>
</evidence>
<keyword evidence="6 9" id="KW-0378">Hydrolase</keyword>
<dbReference type="InterPro" id="IPR036264">
    <property type="entry name" value="Bact_exopeptidase_dim_dom"/>
</dbReference>
<dbReference type="NCBIfam" id="NF009920">
    <property type="entry name" value="PRK13381.1"/>
    <property type="match status" value="1"/>
</dbReference>
<dbReference type="InterPro" id="IPR002933">
    <property type="entry name" value="Peptidase_M20"/>
</dbReference>
<dbReference type="InterPro" id="IPR001261">
    <property type="entry name" value="ArgE/DapE_CS"/>
</dbReference>